<protein>
    <submittedName>
        <fullName evidence="2">Exophilin 5</fullName>
    </submittedName>
</protein>
<dbReference type="WBParaSite" id="PS1159_v2.g1398.t2">
    <property type="protein sequence ID" value="PS1159_v2.g1398.t2"/>
    <property type="gene ID" value="PS1159_v2.g1398"/>
</dbReference>
<proteinExistence type="predicted"/>
<reference evidence="2" key="1">
    <citation type="submission" date="2022-11" db="UniProtKB">
        <authorList>
            <consortium name="WormBaseParasite"/>
        </authorList>
    </citation>
    <scope>IDENTIFICATION</scope>
</reference>
<dbReference type="Proteomes" id="UP000887580">
    <property type="component" value="Unplaced"/>
</dbReference>
<accession>A0AC35F5D6</accession>
<organism evidence="1 2">
    <name type="scientific">Panagrolaimus sp. PS1159</name>
    <dbReference type="NCBI Taxonomy" id="55785"/>
    <lineage>
        <taxon>Eukaryota</taxon>
        <taxon>Metazoa</taxon>
        <taxon>Ecdysozoa</taxon>
        <taxon>Nematoda</taxon>
        <taxon>Chromadorea</taxon>
        <taxon>Rhabditida</taxon>
        <taxon>Tylenchina</taxon>
        <taxon>Panagrolaimomorpha</taxon>
        <taxon>Panagrolaimoidea</taxon>
        <taxon>Panagrolaimidae</taxon>
        <taxon>Panagrolaimus</taxon>
    </lineage>
</organism>
<evidence type="ECO:0000313" key="1">
    <source>
        <dbReference type="Proteomes" id="UP000887580"/>
    </source>
</evidence>
<evidence type="ECO:0000313" key="2">
    <source>
        <dbReference type="WBParaSite" id="PS1159_v2.g1398.t2"/>
    </source>
</evidence>
<sequence length="204" mass="23049">MATKGNCSFSKQSFSSDISHTDNDNQYSNLNLNLKCGSPAFIPVHSSSKLSNEKRSDFTAFDNYEEKGQSQSWNKSFKSCLNTVKLNDLAENEAKKDSKKDNFSKITNKSTLSLHISACENSSEVVATNLFDNKNVECLKQKSLIEKQGNEKKTFAVSTFFIQNPFEFQRQENTKAKEPEVSQFKLSQRLLSPNKASGMSRYHL</sequence>
<name>A0AC35F5D6_9BILA</name>